<dbReference type="RefSeq" id="WP_084185865.1">
    <property type="nucleotide sequence ID" value="NZ_FSRA01000002.1"/>
</dbReference>
<dbReference type="OrthoDB" id="8481162at2"/>
<evidence type="ECO:0000313" key="2">
    <source>
        <dbReference type="Proteomes" id="UP000185003"/>
    </source>
</evidence>
<proteinExistence type="predicted"/>
<dbReference type="STRING" id="536979.SAMN04488055_5595"/>
<keyword evidence="2" id="KW-1185">Reference proteome</keyword>
<accession>A0A1N6KCY0</accession>
<sequence>MTPIQKLQPFIGTWKTEGQMRTGEKITGTDIYEWFPGGHFIMHKVDVFMGSQKKIGLEMFSYDAATGKYPMRSYDNDGNTTVLQATEHKGAWTFTGETVRGTFSFSEGGNVITGTWEGSENGKDWAPIMDMKLSKIS</sequence>
<organism evidence="1 2">
    <name type="scientific">Chitinophaga niabensis</name>
    <dbReference type="NCBI Taxonomy" id="536979"/>
    <lineage>
        <taxon>Bacteria</taxon>
        <taxon>Pseudomonadati</taxon>
        <taxon>Bacteroidota</taxon>
        <taxon>Chitinophagia</taxon>
        <taxon>Chitinophagales</taxon>
        <taxon>Chitinophagaceae</taxon>
        <taxon>Chitinophaga</taxon>
    </lineage>
</organism>
<reference evidence="1 2" key="1">
    <citation type="submission" date="2016-11" db="EMBL/GenBank/DDBJ databases">
        <authorList>
            <person name="Jaros S."/>
            <person name="Januszkiewicz K."/>
            <person name="Wedrychowicz H."/>
        </authorList>
    </citation>
    <scope>NUCLEOTIDE SEQUENCE [LARGE SCALE GENOMIC DNA]</scope>
    <source>
        <strain evidence="1 2">DSM 24787</strain>
    </source>
</reference>
<gene>
    <name evidence="1" type="ORF">SAMN04488055_5595</name>
</gene>
<dbReference type="EMBL" id="FSRA01000002">
    <property type="protein sequence ID" value="SIO54400.1"/>
    <property type="molecule type" value="Genomic_DNA"/>
</dbReference>
<name>A0A1N6KCY0_9BACT</name>
<evidence type="ECO:0000313" key="1">
    <source>
        <dbReference type="EMBL" id="SIO54400.1"/>
    </source>
</evidence>
<dbReference type="AlphaFoldDB" id="A0A1N6KCY0"/>
<protein>
    <recommendedName>
        <fullName evidence="3">DUF1579 domain-containing protein</fullName>
    </recommendedName>
</protein>
<evidence type="ECO:0008006" key="3">
    <source>
        <dbReference type="Google" id="ProtNLM"/>
    </source>
</evidence>
<dbReference type="Proteomes" id="UP000185003">
    <property type="component" value="Unassembled WGS sequence"/>
</dbReference>